<evidence type="ECO:0000256" key="1">
    <source>
        <dbReference type="SAM" id="Phobius"/>
    </source>
</evidence>
<sequence length="169" mass="20021">MTIVISISLIIALIIYLKLYNSHPYFLLDKNGVIKKEHRRTFCHSFIHLDPNDFNDLKSIHHSYFPNGSYETRYYSSDGLNNTLFIETSIEFNTYPNGQPCDLVFPVNFVIRKLNDSPETYIMYLSERCGIRDMTLKGDFYKGSLSNLKKHFELWEKKQKEFLKKNHHI</sequence>
<dbReference type="EMBL" id="PYIX02000081">
    <property type="protein sequence ID" value="RFC81545.1"/>
    <property type="molecule type" value="Genomic_DNA"/>
</dbReference>
<proteinExistence type="predicted"/>
<dbReference type="AlphaFoldDB" id="A0A371YJB0"/>
<evidence type="ECO:0000313" key="2">
    <source>
        <dbReference type="EMBL" id="MFC2993940.1"/>
    </source>
</evidence>
<keyword evidence="1" id="KW-0812">Transmembrane</keyword>
<dbReference type="Proteomes" id="UP001595455">
    <property type="component" value="Unassembled WGS sequence"/>
</dbReference>
<protein>
    <submittedName>
        <fullName evidence="3">Uncharacterized protein</fullName>
    </submittedName>
</protein>
<reference evidence="3 4" key="2">
    <citation type="submission" date="2018-08" db="EMBL/GenBank/DDBJ databases">
        <title>The draft genome of Acinetobacter sichuanensis strain WCHAc060041.</title>
        <authorList>
            <person name="Qin J."/>
            <person name="Feng Y."/>
            <person name="Zong Z."/>
        </authorList>
    </citation>
    <scope>NUCLEOTIDE SEQUENCE [LARGE SCALE GENOMIC DNA]</scope>
    <source>
        <strain evidence="3 4">WCHAc060041</strain>
    </source>
</reference>
<evidence type="ECO:0000313" key="3">
    <source>
        <dbReference type="EMBL" id="RFC81545.1"/>
    </source>
</evidence>
<dbReference type="RefSeq" id="WP_107010133.1">
    <property type="nucleotide sequence ID" value="NZ_JBHRSF010000004.1"/>
</dbReference>
<reference evidence="2" key="1">
    <citation type="journal article" date="2014" name="Int. J. Syst. Evol. Microbiol.">
        <title>Complete genome of a new Firmicutes species belonging to the dominant human colonic microbiota ('Ruminococcus bicirculans') reveals two chromosomes and a selective capacity to utilize plant glucans.</title>
        <authorList>
            <consortium name="NISC Comparative Sequencing Program"/>
            <person name="Wegmann U."/>
            <person name="Louis P."/>
            <person name="Goesmann A."/>
            <person name="Henrissat B."/>
            <person name="Duncan S.H."/>
            <person name="Flint H.J."/>
        </authorList>
    </citation>
    <scope>NUCLEOTIDE SEQUENCE</scope>
    <source>
        <strain evidence="2">KCTC 62575</strain>
    </source>
</reference>
<gene>
    <name evidence="2" type="ORF">ACFODO_01385</name>
    <name evidence="3" type="ORF">C9E89_021255</name>
</gene>
<dbReference type="EMBL" id="JBHRSF010000004">
    <property type="protein sequence ID" value="MFC2993940.1"/>
    <property type="molecule type" value="Genomic_DNA"/>
</dbReference>
<evidence type="ECO:0000313" key="4">
    <source>
        <dbReference type="Proteomes" id="UP000240957"/>
    </source>
</evidence>
<dbReference type="Proteomes" id="UP000240957">
    <property type="component" value="Unassembled WGS sequence"/>
</dbReference>
<comment type="caution">
    <text evidence="3">The sequence shown here is derived from an EMBL/GenBank/DDBJ whole genome shotgun (WGS) entry which is preliminary data.</text>
</comment>
<keyword evidence="5" id="KW-1185">Reference proteome</keyword>
<feature type="transmembrane region" description="Helical" evidence="1">
    <location>
        <begin position="6"/>
        <end position="28"/>
    </location>
</feature>
<accession>A0A371YJB0</accession>
<name>A0A371YJB0_9GAMM</name>
<reference evidence="2" key="4">
    <citation type="submission" date="2024-09" db="EMBL/GenBank/DDBJ databases">
        <authorList>
            <person name="Sun Q."/>
            <person name="Mori K."/>
        </authorList>
    </citation>
    <scope>NUCLEOTIDE SEQUENCE</scope>
    <source>
        <strain evidence="2">KCTC 62575</strain>
    </source>
</reference>
<evidence type="ECO:0000313" key="5">
    <source>
        <dbReference type="Proteomes" id="UP001595455"/>
    </source>
</evidence>
<organism evidence="3 4">
    <name type="scientific">Acinetobacter sichuanensis</name>
    <dbReference type="NCBI Taxonomy" id="2136183"/>
    <lineage>
        <taxon>Bacteria</taxon>
        <taxon>Pseudomonadati</taxon>
        <taxon>Pseudomonadota</taxon>
        <taxon>Gammaproteobacteria</taxon>
        <taxon>Moraxellales</taxon>
        <taxon>Moraxellaceae</taxon>
        <taxon>Acinetobacter</taxon>
    </lineage>
</organism>
<keyword evidence="1" id="KW-1133">Transmembrane helix</keyword>
<keyword evidence="1" id="KW-0472">Membrane</keyword>
<reference evidence="5" key="3">
    <citation type="journal article" date="2019" name="Int. J. Syst. Evol. Microbiol.">
        <title>The Global Catalogue of Microorganisms (GCM) 10K type strain sequencing project: providing services to taxonomists for standard genome sequencing and annotation.</title>
        <authorList>
            <consortium name="The Broad Institute Genomics Platform"/>
            <consortium name="The Broad Institute Genome Sequencing Center for Infectious Disease"/>
            <person name="Wu L."/>
            <person name="Ma J."/>
        </authorList>
    </citation>
    <scope>NUCLEOTIDE SEQUENCE [LARGE SCALE GENOMIC DNA]</scope>
    <source>
        <strain evidence="5">KCTC 62575</strain>
    </source>
</reference>